<dbReference type="STRING" id="1328313.DS2_05320"/>
<name>W7QHB0_9ALTE</name>
<accession>W7QHB0</accession>
<dbReference type="RefSeq" id="WP_035013614.1">
    <property type="nucleotide sequence ID" value="NZ_ARZY01000006.1"/>
</dbReference>
<dbReference type="OrthoDB" id="7067468at2"/>
<evidence type="ECO:0008006" key="3">
    <source>
        <dbReference type="Google" id="ProtNLM"/>
    </source>
</evidence>
<sequence>MLNILENIRQNLALAYEKAQECDQILDQLQQNGQGKFSAIFTDGFVTQATRFKPYVEEIAQDFYPYTQLSEAQQQQIEPQVLAAIVVKLEKVFSTQAKFQQSVSEAE</sequence>
<proteinExistence type="predicted"/>
<dbReference type="AlphaFoldDB" id="W7QHB0"/>
<gene>
    <name evidence="1" type="ORF">DS2_05320</name>
</gene>
<dbReference type="Proteomes" id="UP000019276">
    <property type="component" value="Unassembled WGS sequence"/>
</dbReference>
<organism evidence="1 2">
    <name type="scientific">Catenovulum agarivorans DS-2</name>
    <dbReference type="NCBI Taxonomy" id="1328313"/>
    <lineage>
        <taxon>Bacteria</taxon>
        <taxon>Pseudomonadati</taxon>
        <taxon>Pseudomonadota</taxon>
        <taxon>Gammaproteobacteria</taxon>
        <taxon>Alteromonadales</taxon>
        <taxon>Alteromonadaceae</taxon>
        <taxon>Catenovulum</taxon>
    </lineage>
</organism>
<comment type="caution">
    <text evidence="1">The sequence shown here is derived from an EMBL/GenBank/DDBJ whole genome shotgun (WGS) entry which is preliminary data.</text>
</comment>
<keyword evidence="2" id="KW-1185">Reference proteome</keyword>
<reference evidence="1 2" key="1">
    <citation type="journal article" date="2014" name="Genome Announc.">
        <title>Draft Genome Sequence of the Agar-Degrading Bacterium Catenovulum sp. Strain DS-2, Isolated from Intestines of Haliotis diversicolor.</title>
        <authorList>
            <person name="Shan D."/>
            <person name="Li X."/>
            <person name="Gu Z."/>
            <person name="Wei G."/>
            <person name="Gao Z."/>
            <person name="Shao Z."/>
        </authorList>
    </citation>
    <scope>NUCLEOTIDE SEQUENCE [LARGE SCALE GENOMIC DNA]</scope>
    <source>
        <strain evidence="1 2">DS-2</strain>
    </source>
</reference>
<dbReference type="EMBL" id="ARZY01000006">
    <property type="protein sequence ID" value="EWH11251.1"/>
    <property type="molecule type" value="Genomic_DNA"/>
</dbReference>
<evidence type="ECO:0000313" key="2">
    <source>
        <dbReference type="Proteomes" id="UP000019276"/>
    </source>
</evidence>
<protein>
    <recommendedName>
        <fullName evidence="3">Prephenate dehydrogenase</fullName>
    </recommendedName>
</protein>
<evidence type="ECO:0000313" key="1">
    <source>
        <dbReference type="EMBL" id="EWH11251.1"/>
    </source>
</evidence>
<dbReference type="eggNOG" id="ENOG5032Y6W">
    <property type="taxonomic scope" value="Bacteria"/>
</dbReference>